<organism evidence="2 3">
    <name type="scientific">Thioalbus denitrificans</name>
    <dbReference type="NCBI Taxonomy" id="547122"/>
    <lineage>
        <taxon>Bacteria</taxon>
        <taxon>Pseudomonadati</taxon>
        <taxon>Pseudomonadota</taxon>
        <taxon>Gammaproteobacteria</taxon>
        <taxon>Chromatiales</taxon>
        <taxon>Ectothiorhodospiraceae</taxon>
        <taxon>Thioalbus</taxon>
    </lineage>
</organism>
<accession>A0A369C319</accession>
<keyword evidence="3" id="KW-1185">Reference proteome</keyword>
<gene>
    <name evidence="2" type="ORF">DFQ59_107127</name>
</gene>
<sequence>MHSHHVFMQDQVRNRVSAIMALDPRHPERRTRRWPAGMLLFAVVTALYSLAVSAQV</sequence>
<dbReference type="AlphaFoldDB" id="A0A369C319"/>
<keyword evidence="1" id="KW-0812">Transmembrane</keyword>
<feature type="transmembrane region" description="Helical" evidence="1">
    <location>
        <begin position="34"/>
        <end position="54"/>
    </location>
</feature>
<name>A0A369C319_9GAMM</name>
<comment type="caution">
    <text evidence="2">The sequence shown here is derived from an EMBL/GenBank/DDBJ whole genome shotgun (WGS) entry which is preliminary data.</text>
</comment>
<proteinExistence type="predicted"/>
<keyword evidence="1" id="KW-0472">Membrane</keyword>
<evidence type="ECO:0000313" key="2">
    <source>
        <dbReference type="EMBL" id="RCX28380.1"/>
    </source>
</evidence>
<dbReference type="RefSeq" id="WP_170142161.1">
    <property type="nucleotide sequence ID" value="NZ_QPJY01000007.1"/>
</dbReference>
<evidence type="ECO:0000313" key="3">
    <source>
        <dbReference type="Proteomes" id="UP000252707"/>
    </source>
</evidence>
<evidence type="ECO:0000256" key="1">
    <source>
        <dbReference type="SAM" id="Phobius"/>
    </source>
</evidence>
<dbReference type="Proteomes" id="UP000252707">
    <property type="component" value="Unassembled WGS sequence"/>
</dbReference>
<dbReference type="EMBL" id="QPJY01000007">
    <property type="protein sequence ID" value="RCX28380.1"/>
    <property type="molecule type" value="Genomic_DNA"/>
</dbReference>
<protein>
    <submittedName>
        <fullName evidence="2">Uncharacterized protein</fullName>
    </submittedName>
</protein>
<reference evidence="2 3" key="1">
    <citation type="submission" date="2018-07" db="EMBL/GenBank/DDBJ databases">
        <title>Genomic Encyclopedia of Type Strains, Phase IV (KMG-IV): sequencing the most valuable type-strain genomes for metagenomic binning, comparative biology and taxonomic classification.</title>
        <authorList>
            <person name="Goeker M."/>
        </authorList>
    </citation>
    <scope>NUCLEOTIDE SEQUENCE [LARGE SCALE GENOMIC DNA]</scope>
    <source>
        <strain evidence="2 3">DSM 26407</strain>
    </source>
</reference>
<keyword evidence="1" id="KW-1133">Transmembrane helix</keyword>